<gene>
    <name evidence="4" type="ORF">DXG00_000015</name>
</gene>
<dbReference type="PANTHER" id="PTHR37520:SF1">
    <property type="entry name" value="INTRON-ENCODED DNA ENDONUCLEASE AI2A-RELATED"/>
    <property type="match status" value="1"/>
</dbReference>
<evidence type="ECO:0000313" key="4">
    <source>
        <dbReference type="EMBL" id="AYM32752.1"/>
    </source>
</evidence>
<name>A0A3G2BS06_9AGAR</name>
<proteinExistence type="predicted"/>
<evidence type="ECO:0000256" key="1">
    <source>
        <dbReference type="ARBA" id="ARBA00002670"/>
    </source>
</evidence>
<dbReference type="Gene3D" id="3.10.28.10">
    <property type="entry name" value="Homing endonucleases"/>
    <property type="match status" value="2"/>
</dbReference>
<keyword evidence="4" id="KW-0378">Hydrolase</keyword>
<dbReference type="AlphaFoldDB" id="A0A3G2BS06"/>
<feature type="transmembrane region" description="Helical" evidence="2">
    <location>
        <begin position="104"/>
        <end position="126"/>
    </location>
</feature>
<dbReference type="GO" id="GO:0004519">
    <property type="term" value="F:endonuclease activity"/>
    <property type="evidence" value="ECO:0007669"/>
    <property type="project" value="UniProtKB-KW"/>
</dbReference>
<feature type="domain" description="Homing endonuclease LAGLIDADG" evidence="3">
    <location>
        <begin position="240"/>
        <end position="308"/>
    </location>
</feature>
<reference evidence="4" key="1">
    <citation type="submission" date="2018-08" db="EMBL/GenBank/DDBJ databases">
        <title>Comparative mitochondrial genomics of the basidiomycete Termitomyces.</title>
        <authorList>
            <person name="Nieuwenhuis M."/>
        </authorList>
    </citation>
    <scope>NUCLEOTIDE SEQUENCE</scope>
    <source>
        <strain evidence="4">DKA19</strain>
    </source>
</reference>
<protein>
    <submittedName>
        <fullName evidence="4">LAGLIDADG homing endonuclease</fullName>
    </submittedName>
</protein>
<keyword evidence="2" id="KW-0812">Transmembrane</keyword>
<sequence length="466" mass="53630">MLVSHLYRILKPSKLNNVVVLLLKIISLNYIGYALLISISASITTIYNLKRTNGIVFKYLKKVKIFVSSYNPQITKARVINLNLHKSNITLNSGLSMRVGISEAIRMLFSSSLNLLFILVLSSQWLQIIKKQQKKFLILFPLWLPTSGNNNNKFRKGIFLFLFLQWLFINSTCHCPWPLINLLAQGGSKKGILKLAESKKEDYTANINLENLMPLITKSENLKSKSLAKGLEDTKFNQWLAGLIDGDGCFQLSKKGYASLEIVGHIRDKNCLYQIKQKFGGAVKLRTNLNHLRFRLHHKQGMLDIINAVNGEIRNPIRLLQLSKICDKYNIPVVQPTSITYENGWLSGFFDSDGSIYLNLKSSQIFITAGQKNKYLLDLICNLYGGSIYIEKTSFKWVVFRKSEIIKLLEYFKLNPCKSAKFNRIYAIPKYYELRDLKAHLAEESTILGKAWKKFLLRWDKWEKIK</sequence>
<dbReference type="SUPFAM" id="SSF55608">
    <property type="entry name" value="Homing endonucleases"/>
    <property type="match status" value="2"/>
</dbReference>
<dbReference type="EMBL" id="MH743217">
    <property type="protein sequence ID" value="AYM32752.1"/>
    <property type="molecule type" value="Genomic_DNA"/>
</dbReference>
<feature type="transmembrane region" description="Helical" evidence="2">
    <location>
        <begin position="158"/>
        <end position="180"/>
    </location>
</feature>
<keyword evidence="4" id="KW-0540">Nuclease</keyword>
<keyword evidence="2" id="KW-0472">Membrane</keyword>
<organism evidence="4">
    <name type="scientific">Termitomyces sp</name>
    <dbReference type="NCBI Taxonomy" id="1916073"/>
    <lineage>
        <taxon>Eukaryota</taxon>
        <taxon>Fungi</taxon>
        <taxon>Dikarya</taxon>
        <taxon>Basidiomycota</taxon>
        <taxon>Agaricomycotina</taxon>
        <taxon>Agaricomycetes</taxon>
        <taxon>Agaricomycetidae</taxon>
        <taxon>Agaricales</taxon>
        <taxon>Tricholomatineae</taxon>
        <taxon>Lyophyllaceae</taxon>
        <taxon>Termitomyces</taxon>
    </lineage>
</organism>
<geneLocation type="mitochondrion" evidence="4"/>
<feature type="transmembrane region" description="Helical" evidence="2">
    <location>
        <begin position="21"/>
        <end position="47"/>
    </location>
</feature>
<dbReference type="PANTHER" id="PTHR37520">
    <property type="entry name" value="INTRON-ENCODED DNA ENDONUCLEASE AI2A-RELATED"/>
    <property type="match status" value="1"/>
</dbReference>
<evidence type="ECO:0000256" key="2">
    <source>
        <dbReference type="SAM" id="Phobius"/>
    </source>
</evidence>
<comment type="function">
    <text evidence="1">Mitochondrial DNA endonuclease involved in intron homing.</text>
</comment>
<accession>A0A3G2BS06</accession>
<evidence type="ECO:0000259" key="3">
    <source>
        <dbReference type="Pfam" id="PF00961"/>
    </source>
</evidence>
<dbReference type="InterPro" id="IPR027434">
    <property type="entry name" value="Homing_endonucl"/>
</dbReference>
<keyword evidence="4" id="KW-0255">Endonuclease</keyword>
<keyword evidence="4" id="KW-0496">Mitochondrion</keyword>
<dbReference type="InterPro" id="IPR004860">
    <property type="entry name" value="LAGLIDADG_dom"/>
</dbReference>
<dbReference type="Pfam" id="PF00961">
    <property type="entry name" value="LAGLIDADG_1"/>
    <property type="match status" value="2"/>
</dbReference>
<keyword evidence="2" id="KW-1133">Transmembrane helix</keyword>
<feature type="domain" description="Homing endonuclease LAGLIDADG" evidence="3">
    <location>
        <begin position="346"/>
        <end position="431"/>
    </location>
</feature>